<evidence type="ECO:0000313" key="3">
    <source>
        <dbReference type="EMBL" id="EHJ47230.1"/>
    </source>
</evidence>
<reference evidence="4" key="1">
    <citation type="journal article" date="2015" name="Genome Announc.">
        <title>High-Quality Draft Genome Sequence of Desulfovibrio carbinoliphilus FW-101-2B, an Organic Acid-Oxidizing Sulfate-Reducing Bacterium Isolated from Uranium(VI)-Contaminated Groundwater.</title>
        <authorList>
            <person name="Ramsay B.D."/>
            <person name="Hwang C."/>
            <person name="Woo H.L."/>
            <person name="Carroll S.L."/>
            <person name="Lucas S."/>
            <person name="Han J."/>
            <person name="Lapidus A.L."/>
            <person name="Cheng J.F."/>
            <person name="Goodwin L.A."/>
            <person name="Pitluck S."/>
            <person name="Peters L."/>
            <person name="Chertkov O."/>
            <person name="Held B."/>
            <person name="Detter J.C."/>
            <person name="Han C.S."/>
            <person name="Tapia R."/>
            <person name="Land M.L."/>
            <person name="Hauser L.J."/>
            <person name="Kyrpides N.C."/>
            <person name="Ivanova N.N."/>
            <person name="Mikhailova N."/>
            <person name="Pagani I."/>
            <person name="Woyke T."/>
            <person name="Arkin A.P."/>
            <person name="Dehal P."/>
            <person name="Chivian D."/>
            <person name="Criddle C.S."/>
            <person name="Wu W."/>
            <person name="Chakraborty R."/>
            <person name="Hazen T.C."/>
            <person name="Fields M.W."/>
        </authorList>
    </citation>
    <scope>NUCLEOTIDE SEQUENCE [LARGE SCALE GENOMIC DNA]</scope>
    <source>
        <strain evidence="4">FW-101-2B</strain>
    </source>
</reference>
<dbReference type="InterPro" id="IPR000866">
    <property type="entry name" value="AhpC/TSA"/>
</dbReference>
<gene>
    <name evidence="3" type="ORF">DFW101_1220</name>
</gene>
<dbReference type="OrthoDB" id="9813820at2"/>
<dbReference type="SUPFAM" id="SSF52833">
    <property type="entry name" value="Thioredoxin-like"/>
    <property type="match status" value="1"/>
</dbReference>
<evidence type="ECO:0000313" key="4">
    <source>
        <dbReference type="Proteomes" id="UP000004662"/>
    </source>
</evidence>
<feature type="domain" description="Thioredoxin" evidence="2">
    <location>
        <begin position="14"/>
        <end position="153"/>
    </location>
</feature>
<dbReference type="HOGENOM" id="CLU_042529_11_2_7"/>
<dbReference type="AlphaFoldDB" id="G7Q4K7"/>
<keyword evidence="4" id="KW-1185">Reference proteome</keyword>
<dbReference type="GO" id="GO:0016491">
    <property type="term" value="F:oxidoreductase activity"/>
    <property type="evidence" value="ECO:0007669"/>
    <property type="project" value="InterPro"/>
</dbReference>
<proteinExistence type="predicted"/>
<dbReference type="InterPro" id="IPR036249">
    <property type="entry name" value="Thioredoxin-like_sf"/>
</dbReference>
<dbReference type="STRING" id="694327.DFW101_1220"/>
<dbReference type="PANTHER" id="PTHR42852:SF13">
    <property type="entry name" value="PROTEIN DIPZ"/>
    <property type="match status" value="1"/>
</dbReference>
<dbReference type="InterPro" id="IPR050553">
    <property type="entry name" value="Thioredoxin_ResA/DsbE_sf"/>
</dbReference>
<dbReference type="Proteomes" id="UP000004662">
    <property type="component" value="Chromosome"/>
</dbReference>
<dbReference type="GO" id="GO:0016209">
    <property type="term" value="F:antioxidant activity"/>
    <property type="evidence" value="ECO:0007669"/>
    <property type="project" value="InterPro"/>
</dbReference>
<feature type="signal peptide" evidence="1">
    <location>
        <begin position="1"/>
        <end position="22"/>
    </location>
</feature>
<accession>G7Q4K7</accession>
<evidence type="ECO:0000259" key="2">
    <source>
        <dbReference type="PROSITE" id="PS51352"/>
    </source>
</evidence>
<dbReference type="CDD" id="cd02966">
    <property type="entry name" value="TlpA_like_family"/>
    <property type="match status" value="1"/>
</dbReference>
<dbReference type="eggNOG" id="COG0526">
    <property type="taxonomic scope" value="Bacteria"/>
</dbReference>
<dbReference type="InterPro" id="IPR013766">
    <property type="entry name" value="Thioredoxin_domain"/>
</dbReference>
<dbReference type="PANTHER" id="PTHR42852">
    <property type="entry name" value="THIOL:DISULFIDE INTERCHANGE PROTEIN DSBE"/>
    <property type="match status" value="1"/>
</dbReference>
<dbReference type="Gene3D" id="3.40.30.10">
    <property type="entry name" value="Glutaredoxin"/>
    <property type="match status" value="1"/>
</dbReference>
<feature type="chain" id="PRO_5003503189" evidence="1">
    <location>
        <begin position="23"/>
        <end position="157"/>
    </location>
</feature>
<protein>
    <submittedName>
        <fullName evidence="3">Redoxin domain protein</fullName>
    </submittedName>
</protein>
<dbReference type="EMBL" id="CM001368">
    <property type="protein sequence ID" value="EHJ47230.1"/>
    <property type="molecule type" value="Genomic_DNA"/>
</dbReference>
<keyword evidence="1" id="KW-0732">Signal</keyword>
<organism evidence="3 4">
    <name type="scientific">Solidesulfovibrio carbinoliphilus subsp. oakridgensis</name>
    <dbReference type="NCBI Taxonomy" id="694327"/>
    <lineage>
        <taxon>Bacteria</taxon>
        <taxon>Pseudomonadati</taxon>
        <taxon>Thermodesulfobacteriota</taxon>
        <taxon>Desulfovibrionia</taxon>
        <taxon>Desulfovibrionales</taxon>
        <taxon>Desulfovibrionaceae</taxon>
        <taxon>Solidesulfovibrio</taxon>
    </lineage>
</organism>
<dbReference type="RefSeq" id="WP_009180641.1">
    <property type="nucleotide sequence ID" value="NZ_CM001368.1"/>
</dbReference>
<dbReference type="Pfam" id="PF00578">
    <property type="entry name" value="AhpC-TSA"/>
    <property type="match status" value="1"/>
</dbReference>
<sequence>MRIRICLILFALLLLPCTRAMAQDAGPIKGQGVLDAIVAAKGKVVVIDFFASWCRPCLMEIPDVIEARKHYPADKVVFLGISLDQDQGEYARFVKQTPFNFPVYLADPDVLTTFGVKMIPKTLVYDTTGQQIVNHAGYMPGEMLRQAIDALLKDGGS</sequence>
<name>G7Q4K7_9BACT</name>
<dbReference type="PROSITE" id="PS51352">
    <property type="entry name" value="THIOREDOXIN_2"/>
    <property type="match status" value="1"/>
</dbReference>
<evidence type="ECO:0000256" key="1">
    <source>
        <dbReference type="SAM" id="SignalP"/>
    </source>
</evidence>